<evidence type="ECO:0000256" key="4">
    <source>
        <dbReference type="ARBA" id="ARBA00022741"/>
    </source>
</evidence>
<evidence type="ECO:0000313" key="9">
    <source>
        <dbReference type="EMBL" id="CAI5383915.1"/>
    </source>
</evidence>
<keyword evidence="6" id="KW-0067">ATP-binding</keyword>
<feature type="transmembrane region" description="Helical" evidence="7">
    <location>
        <begin position="672"/>
        <end position="692"/>
    </location>
</feature>
<protein>
    <submittedName>
        <fullName evidence="9">Polyprotein</fullName>
    </submittedName>
</protein>
<feature type="transmembrane region" description="Helical" evidence="7">
    <location>
        <begin position="649"/>
        <end position="666"/>
    </location>
</feature>
<evidence type="ECO:0000256" key="3">
    <source>
        <dbReference type="ARBA" id="ARBA00022695"/>
    </source>
</evidence>
<dbReference type="Pfam" id="PF01660">
    <property type="entry name" value="Vmethyltransf"/>
    <property type="match status" value="1"/>
</dbReference>
<feature type="transmembrane region" description="Helical" evidence="7">
    <location>
        <begin position="616"/>
        <end position="637"/>
    </location>
</feature>
<name>A0A9C7GWL1_9VIRU</name>
<evidence type="ECO:0000256" key="5">
    <source>
        <dbReference type="ARBA" id="ARBA00022801"/>
    </source>
</evidence>
<keyword evidence="1" id="KW-0696">RNA-directed RNA polymerase</keyword>
<dbReference type="InterPro" id="IPR027351">
    <property type="entry name" value="(+)RNA_virus_helicase_core_dom"/>
</dbReference>
<feature type="transmembrane region" description="Helical" evidence="7">
    <location>
        <begin position="744"/>
        <end position="763"/>
    </location>
</feature>
<dbReference type="InterPro" id="IPR043502">
    <property type="entry name" value="DNA/RNA_pol_sf"/>
</dbReference>
<organism evidence="9">
    <name type="scientific">Calypogeia fissa associated deltaflexivirus</name>
    <dbReference type="NCBI Taxonomy" id="2933106"/>
    <lineage>
        <taxon>Viruses</taxon>
        <taxon>Riboviria</taxon>
        <taxon>Orthornavirae</taxon>
        <taxon>Kitrinoviricota</taxon>
        <taxon>Alsuviricetes</taxon>
        <taxon>Tymovirales</taxon>
        <taxon>Deltaflexiviridae</taxon>
        <taxon>Deltaflexivirus</taxon>
    </lineage>
</organism>
<dbReference type="GO" id="GO:0003723">
    <property type="term" value="F:RNA binding"/>
    <property type="evidence" value="ECO:0007669"/>
    <property type="project" value="InterPro"/>
</dbReference>
<dbReference type="GO" id="GO:0006396">
    <property type="term" value="P:RNA processing"/>
    <property type="evidence" value="ECO:0007669"/>
    <property type="project" value="InterPro"/>
</dbReference>
<evidence type="ECO:0000256" key="1">
    <source>
        <dbReference type="ARBA" id="ARBA00022484"/>
    </source>
</evidence>
<dbReference type="SUPFAM" id="SSF56672">
    <property type="entry name" value="DNA/RNA polymerases"/>
    <property type="match status" value="1"/>
</dbReference>
<dbReference type="GO" id="GO:0008174">
    <property type="term" value="F:mRNA methyltransferase activity"/>
    <property type="evidence" value="ECO:0007669"/>
    <property type="project" value="UniProtKB-UniRule"/>
</dbReference>
<keyword evidence="7" id="KW-0812">Transmembrane</keyword>
<evidence type="ECO:0000256" key="6">
    <source>
        <dbReference type="ARBA" id="ARBA00022840"/>
    </source>
</evidence>
<evidence type="ECO:0000259" key="8">
    <source>
        <dbReference type="PROSITE" id="PS51743"/>
    </source>
</evidence>
<accession>A0A9C7GWL1</accession>
<feature type="transmembrane region" description="Helical" evidence="7">
    <location>
        <begin position="576"/>
        <end position="596"/>
    </location>
</feature>
<feature type="domain" description="Alphavirus-like MT" evidence="8">
    <location>
        <begin position="175"/>
        <end position="337"/>
    </location>
</feature>
<dbReference type="InterPro" id="IPR002588">
    <property type="entry name" value="Alphavirus-like_MT_dom"/>
</dbReference>
<reference evidence="9" key="1">
    <citation type="submission" date="2022-11" db="EMBL/GenBank/DDBJ databases">
        <authorList>
            <person name="Mifsud CO J."/>
            <person name="Holmes C E."/>
            <person name="Gallagher V R."/>
            <person name="Geoghegan L J."/>
        </authorList>
    </citation>
    <scope>NUCLEOTIDE SEQUENCE</scope>
</reference>
<evidence type="ECO:0000256" key="2">
    <source>
        <dbReference type="ARBA" id="ARBA00022679"/>
    </source>
</evidence>
<dbReference type="EMBL" id="OX380419">
    <property type="protein sequence ID" value="CAI5383915.1"/>
    <property type="molecule type" value="Genomic_RNA"/>
</dbReference>
<dbReference type="Pfam" id="PF01443">
    <property type="entry name" value="Viral_helicase1"/>
    <property type="match status" value="1"/>
</dbReference>
<dbReference type="PROSITE" id="PS51743">
    <property type="entry name" value="ALPHAVIRUS_MT"/>
    <property type="match status" value="1"/>
</dbReference>
<keyword evidence="7" id="KW-1133">Transmembrane helix</keyword>
<dbReference type="GO" id="GO:0005524">
    <property type="term" value="F:ATP binding"/>
    <property type="evidence" value="ECO:0007669"/>
    <property type="project" value="UniProtKB-KW"/>
</dbReference>
<dbReference type="GO" id="GO:0016787">
    <property type="term" value="F:hydrolase activity"/>
    <property type="evidence" value="ECO:0007669"/>
    <property type="project" value="UniProtKB-KW"/>
</dbReference>
<sequence>MLHSKSTSKRGQRWWTGWFTFRKPLTKTPAEEASDFFPLDEDQPLILTTRDDNLRTLPPVVHRPSCLCSSVTAQSCPVPTPVVKCSRGVTTIELSEIQEKVALLHLQLAKHYWGKFKIAATLPFDMFNGSPQQHALLNRHIVDYYRSRQRAQETTKYNVPNSQRYLLQNLGMELPQPDAPETPHALHKNIEEFQLRRLGRLYLQEHNYGLISIKDSKLTLLPPSGSVQNPVFEAADVTRYPGTAIRHAHLRDFPVYLMHDVSSVVTPHELVEKLVSENPEAHLLVTGMNPVEVLDGNASFEPASHSIEYDMGNFNFIFTGSESESYFTPSSVTRTWLRTSSVCASNGKVYHVTLIDYKLGHCAWHIYCGQGEDQHTRTFPTGSYVRLPAAVSGTWSDEYLPSALLTGILAFVDRTPDLSTRNMAAKVSQLSTGLNPRTTARDRWIATRLASELAPHKTAWWYANKAFWNLAYILSFQWHMLAPMPDLYTYVDERKRNRTIHPTPGGGWSPRSKPLPYRQAIPNCPSMLQRLSAFTASAFVYLIPKLVIGEVAANVVVKVDYFGWLRWLYRSLDISILRLLLTGSIVIVTAILPGSVVKVFSRLSGHFWRQLWLPSWVSWAFEVLVTEVTGGPGYRLLQTLPGRGWFYQAYLWGVALCAVFPGWGLHFLIPWTFFHCSGLSWVLPVWWCLILLENTIQLWSYSAVPSHWPSCHWSLTWWFKCRWNSYPESRTFASAVRNSCGIGVWRSVIFMKIVYNFFLWSFSYQPNLGSCNRVGTLPALPPKPPATVRRLNVDIPMPTVVVLPHRIPGGNVGVALAVEPNGLNLTDWRDQVLAAYNAQPNAYPQLTPGFHCFWDTLSRFGGTPHMWYSWFMAYTRRVPNPNDPLVGPVELADIQDFAAASRFGLNIGGLVSEVVQAQGADRPTLNLTLKRSVINGQLHIEWADPTVNTEPVANLARIFATIMAVHPQWDVATQNAFNAAPVDFLAKPTPLLRAFAGTNEIPESRVDVADALVASRRALALQPAPNNEGFGYDFNRVFVAPWPPLFTYDQPIHQTPIAASSPTTNWQRFRSLARGLAGRLRLPAHFPHPLANPHMKIGAGRQQMLDNTWRNNVRPEVPVWVTLRNELAKTLDKYRLLVLPDVPLQREEIDYTADIARASRLMADLKAHPSVLETRGNPLVLQSLDSVLDAYRAESKTVQAKVHCLLGVWGSGKTTETIAFLHTLTPEQRSQVRIVSHTESLRAQARIKVDFPELRGFNFPTIASILTEPSTGPIIFDDAGKFWGGTLDLVLLTNPLVDLVVINGDPAQTSTKFPTPGTQSEYDLSPVHCVAQFATKYATRTHRGFRLLADTMGVHTTNREEGHITHTVSGKPGLPVCTASPRYVQVLASYGRKAYTYSTIQGEDFKDDVEIDMTGLEGAILDSAAYTALTRSSTGVYLHMEAANPASILKKPPTGSELINALVYAMRASNGPSLARPDWLVKAAFYHHLHNCLPLLPWFASIGASVPTSEFQLVADPAETTFVNSGDITDPQPADVPSPAAAPVENYIHEVHFHAKENRELPTRHGATDQFKEVAFVNPHVHKRSDTATYFESVRARLTPATYEDNLRRMNQCSRQDLIDEYDRLVPNPPEWTPEKHQHYVDLSVEEYCSKRMAHTVRSKLKAHDPDRTGSDVVISLKNQVIKKAEKKDKVSAIPGQLIHEYDVHQTMTDAAFALFIENEILEAFPDNFIFYRRMSPDQFKAAYKKRWRVGNGASSSDVTRWDVGCDAGVLNYIVHVFHRSKMPADFIEGYIHRRLSSKSQHGTMATMQNSGDRFTWVINCVVRAPVTSLTCAMTEDDTAVINGDDGGVDRECQITPIPDSPWEFKNVNGKEVEFSGFIIGGPEPYYSPEGLHYRTMILMSRDPSAQDKWINYLDLLSHAPPDDPLSLDVARCAFQHMKREAFQKYLPPAFRPYFETCVF</sequence>
<keyword evidence="5" id="KW-0378">Hydrolase</keyword>
<dbReference type="GO" id="GO:0016556">
    <property type="term" value="P:mRNA modification"/>
    <property type="evidence" value="ECO:0007669"/>
    <property type="project" value="InterPro"/>
</dbReference>
<gene>
    <name evidence="9" type="primary">polyprotein</name>
</gene>
<keyword evidence="7" id="KW-0472">Membrane</keyword>
<dbReference type="GO" id="GO:0003968">
    <property type="term" value="F:RNA-directed RNA polymerase activity"/>
    <property type="evidence" value="ECO:0007669"/>
    <property type="project" value="UniProtKB-KW"/>
</dbReference>
<proteinExistence type="predicted"/>
<keyword evidence="4" id="KW-0547">Nucleotide-binding</keyword>
<keyword evidence="3" id="KW-0548">Nucleotidyltransferase</keyword>
<keyword evidence="2" id="KW-0808">Transferase</keyword>
<evidence type="ECO:0000256" key="7">
    <source>
        <dbReference type="SAM" id="Phobius"/>
    </source>
</evidence>